<dbReference type="PROSITE" id="PS50217">
    <property type="entry name" value="BZIP"/>
    <property type="match status" value="1"/>
</dbReference>
<evidence type="ECO:0000256" key="5">
    <source>
        <dbReference type="SAM" id="MobiDB-lite"/>
    </source>
</evidence>
<gene>
    <name evidence="8" type="primary">LOC116307053</name>
</gene>
<evidence type="ECO:0000256" key="2">
    <source>
        <dbReference type="ARBA" id="ARBA00023125"/>
    </source>
</evidence>
<dbReference type="CDD" id="cd14699">
    <property type="entry name" value="bZIP_Fos_like"/>
    <property type="match status" value="1"/>
</dbReference>
<dbReference type="InterPro" id="IPR004827">
    <property type="entry name" value="bZIP"/>
</dbReference>
<dbReference type="AlphaFoldDB" id="A0A6P8J0N5"/>
<dbReference type="SMART" id="SM00338">
    <property type="entry name" value="BRLZ"/>
    <property type="match status" value="1"/>
</dbReference>
<dbReference type="PANTHER" id="PTHR23351:SF24">
    <property type="entry name" value="ACTIVATING TRANSCRIPTION FACTOR 3-RELATED"/>
    <property type="match status" value="1"/>
</dbReference>
<protein>
    <submittedName>
        <fullName evidence="8">Jun dimerization protein 2-like</fullName>
    </submittedName>
</protein>
<evidence type="ECO:0000256" key="4">
    <source>
        <dbReference type="SAM" id="Coils"/>
    </source>
</evidence>
<dbReference type="KEGG" id="aten:116307053"/>
<evidence type="ECO:0000256" key="1">
    <source>
        <dbReference type="ARBA" id="ARBA00023015"/>
    </source>
</evidence>
<keyword evidence="1" id="KW-0805">Transcription regulation</keyword>
<keyword evidence="7" id="KW-1185">Reference proteome</keyword>
<dbReference type="Gene3D" id="1.20.5.170">
    <property type="match status" value="1"/>
</dbReference>
<evidence type="ECO:0000256" key="3">
    <source>
        <dbReference type="ARBA" id="ARBA00023163"/>
    </source>
</evidence>
<keyword evidence="4" id="KW-0175">Coiled coil</keyword>
<evidence type="ECO:0000259" key="6">
    <source>
        <dbReference type="PROSITE" id="PS50217"/>
    </source>
</evidence>
<feature type="region of interest" description="Disordered" evidence="5">
    <location>
        <begin position="1"/>
        <end position="52"/>
    </location>
</feature>
<feature type="domain" description="BZIP" evidence="6">
    <location>
        <begin position="91"/>
        <end position="154"/>
    </location>
</feature>
<dbReference type="PANTHER" id="PTHR23351">
    <property type="entry name" value="FOS TRANSCRIPTION FACTOR-RELATED"/>
    <property type="match status" value="1"/>
</dbReference>
<dbReference type="Pfam" id="PF00170">
    <property type="entry name" value="bZIP_1"/>
    <property type="match status" value="1"/>
</dbReference>
<keyword evidence="3" id="KW-0804">Transcription</keyword>
<dbReference type="InParanoid" id="A0A6P8J0N5"/>
<organism evidence="7 8">
    <name type="scientific">Actinia tenebrosa</name>
    <name type="common">Australian red waratah sea anemone</name>
    <dbReference type="NCBI Taxonomy" id="6105"/>
    <lineage>
        <taxon>Eukaryota</taxon>
        <taxon>Metazoa</taxon>
        <taxon>Cnidaria</taxon>
        <taxon>Anthozoa</taxon>
        <taxon>Hexacorallia</taxon>
        <taxon>Actiniaria</taxon>
        <taxon>Actiniidae</taxon>
        <taxon>Actinia</taxon>
    </lineage>
</organism>
<dbReference type="GO" id="GO:0005634">
    <property type="term" value="C:nucleus"/>
    <property type="evidence" value="ECO:0007669"/>
    <property type="project" value="TreeGrafter"/>
</dbReference>
<dbReference type="InterPro" id="IPR000837">
    <property type="entry name" value="AP-1"/>
</dbReference>
<feature type="compositionally biased region" description="Polar residues" evidence="5">
    <location>
        <begin position="1"/>
        <end position="22"/>
    </location>
</feature>
<dbReference type="SUPFAM" id="SSF57959">
    <property type="entry name" value="Leucine zipper domain"/>
    <property type="match status" value="1"/>
</dbReference>
<dbReference type="GO" id="GO:0000978">
    <property type="term" value="F:RNA polymerase II cis-regulatory region sequence-specific DNA binding"/>
    <property type="evidence" value="ECO:0007669"/>
    <property type="project" value="TreeGrafter"/>
</dbReference>
<feature type="coiled-coil region" evidence="4">
    <location>
        <begin position="102"/>
        <end position="150"/>
    </location>
</feature>
<dbReference type="GeneID" id="116307053"/>
<sequence>MLPSKSTETKTCNKNNNPSYVSSCERLRQSHPMPHSEPKPGPSSSHQEGTHVKEELKIAIQNRRASQGLDVLSLPITTEKKVSYQLSAEERMKIMRRRERNKVAASRCREKKKQRLDELQREADGLEDSNNELAREIANLRAEVDILATNLRNHKCVLTSGKTSTLDTPSKAFKSS</sequence>
<dbReference type="RefSeq" id="XP_031573052.1">
    <property type="nucleotide sequence ID" value="XM_031717192.1"/>
</dbReference>
<dbReference type="OrthoDB" id="2596881at2759"/>
<dbReference type="PROSITE" id="PS00036">
    <property type="entry name" value="BZIP_BASIC"/>
    <property type="match status" value="1"/>
</dbReference>
<dbReference type="PRINTS" id="PR00042">
    <property type="entry name" value="LEUZIPPRFOS"/>
</dbReference>
<evidence type="ECO:0000313" key="7">
    <source>
        <dbReference type="Proteomes" id="UP000515163"/>
    </source>
</evidence>
<dbReference type="FunCoup" id="A0A6P8J0N5">
    <property type="interactions" value="1788"/>
</dbReference>
<evidence type="ECO:0000313" key="8">
    <source>
        <dbReference type="RefSeq" id="XP_031573052.1"/>
    </source>
</evidence>
<reference evidence="8" key="1">
    <citation type="submission" date="2025-08" db="UniProtKB">
        <authorList>
            <consortium name="RefSeq"/>
        </authorList>
    </citation>
    <scope>IDENTIFICATION</scope>
</reference>
<dbReference type="GO" id="GO:0000981">
    <property type="term" value="F:DNA-binding transcription factor activity, RNA polymerase II-specific"/>
    <property type="evidence" value="ECO:0007669"/>
    <property type="project" value="TreeGrafter"/>
</dbReference>
<dbReference type="Proteomes" id="UP000515163">
    <property type="component" value="Unplaced"/>
</dbReference>
<proteinExistence type="predicted"/>
<name>A0A6P8J0N5_ACTTE</name>
<accession>A0A6P8J0N5</accession>
<dbReference type="InterPro" id="IPR046347">
    <property type="entry name" value="bZIP_sf"/>
</dbReference>
<keyword evidence="2" id="KW-0238">DNA-binding</keyword>